<feature type="compositionally biased region" description="Polar residues" evidence="14">
    <location>
        <begin position="550"/>
        <end position="560"/>
    </location>
</feature>
<keyword evidence="9" id="KW-0862">Zinc</keyword>
<sequence>MRIAIEGCAHGELESIYDAIFESEKVDGKKIDLLICCGDFQATRNLRDLKCMAVPDKYKEMGTFYKYYTGEKVAPILTIFIGGNHEASNHLQELSYGGWAAPNIYYLGYAGVVTVAGIRIAGMSGIYKSHDYMKGHHEYPPYNNNTMRSAYHIRNLDIFRLKQLSGPIDIVISHDWPLGITEYGNVKALLRKKAFFKEDIENNTLGSPPAMDVLKQHYPTHWFAAHLHCKFAAVVSNEDCSKTTKFLALDKCLPRRKFIQFIDIDHDQSLPIKLSYDLEWLTILYLTNHLLSVKNTLSYMPGPHHQVRWKFVPLEEEKERIHHKLNYDLTIPLNFKETVERYDPENPYMRVDQPNLSVNHQTTEFCDKLGIDDPFALIKMTANIPEDNEKIDNSFASSTPVQHPHSADYSFSTEEDEKSMEGSDEESQFVIDTVPTYNSRTVMSPLKMPAAKNEGTICIDDDTESKVEDQTNSPKSTNLIDAVPKLVPRVVMSSLQLPPVKNGSNSTDETESQAQANLNSSKSPRRLEDVNKASDAKDEPNTKKFKRRNQSIYTDTECTT</sequence>
<feature type="domain" description="Lariat debranching enzyme C-terminal" evidence="15">
    <location>
        <begin position="236"/>
        <end position="375"/>
    </location>
</feature>
<evidence type="ECO:0000256" key="14">
    <source>
        <dbReference type="SAM" id="MobiDB-lite"/>
    </source>
</evidence>
<comment type="cofactor">
    <cofactor evidence="2">
        <name>Zn(2+)</name>
        <dbReference type="ChEBI" id="CHEBI:29105"/>
    </cofactor>
</comment>
<evidence type="ECO:0000256" key="3">
    <source>
        <dbReference type="ARBA" id="ARBA00001954"/>
    </source>
</evidence>
<feature type="compositionally biased region" description="Polar residues" evidence="14">
    <location>
        <begin position="502"/>
        <end position="522"/>
    </location>
</feature>
<dbReference type="InterPro" id="IPR007708">
    <property type="entry name" value="DBR1_C"/>
</dbReference>
<evidence type="ECO:0000256" key="10">
    <source>
        <dbReference type="ARBA" id="ARBA00023004"/>
    </source>
</evidence>
<dbReference type="EMBL" id="NNAY01001188">
    <property type="protein sequence ID" value="OXU24816.1"/>
    <property type="molecule type" value="Genomic_DNA"/>
</dbReference>
<dbReference type="InterPro" id="IPR004843">
    <property type="entry name" value="Calcineurin-like_PHP"/>
</dbReference>
<comment type="subcellular location">
    <subcellularLocation>
        <location evidence="4">Nucleus</location>
    </subcellularLocation>
</comment>
<organism evidence="16 17">
    <name type="scientific">Trichomalopsis sarcophagae</name>
    <dbReference type="NCBI Taxonomy" id="543379"/>
    <lineage>
        <taxon>Eukaryota</taxon>
        <taxon>Metazoa</taxon>
        <taxon>Ecdysozoa</taxon>
        <taxon>Arthropoda</taxon>
        <taxon>Hexapoda</taxon>
        <taxon>Insecta</taxon>
        <taxon>Pterygota</taxon>
        <taxon>Neoptera</taxon>
        <taxon>Endopterygota</taxon>
        <taxon>Hymenoptera</taxon>
        <taxon>Apocrita</taxon>
        <taxon>Proctotrupomorpha</taxon>
        <taxon>Chalcidoidea</taxon>
        <taxon>Pteromalidae</taxon>
        <taxon>Pteromalinae</taxon>
        <taxon>Trichomalopsis</taxon>
    </lineage>
</organism>
<evidence type="ECO:0000313" key="16">
    <source>
        <dbReference type="EMBL" id="OXU24816.1"/>
    </source>
</evidence>
<evidence type="ECO:0000256" key="7">
    <source>
        <dbReference type="ARBA" id="ARBA00022723"/>
    </source>
</evidence>
<dbReference type="CDD" id="cd00844">
    <property type="entry name" value="MPP_Dbr1_N"/>
    <property type="match status" value="1"/>
</dbReference>
<evidence type="ECO:0000256" key="8">
    <source>
        <dbReference type="ARBA" id="ARBA00022801"/>
    </source>
</evidence>
<comment type="cofactor">
    <cofactor evidence="1">
        <name>Mn(2+)</name>
        <dbReference type="ChEBI" id="CHEBI:29035"/>
    </cofactor>
</comment>
<dbReference type="GO" id="GO:0046872">
    <property type="term" value="F:metal ion binding"/>
    <property type="evidence" value="ECO:0007669"/>
    <property type="project" value="UniProtKB-KW"/>
</dbReference>
<dbReference type="Pfam" id="PF05011">
    <property type="entry name" value="DBR1"/>
    <property type="match status" value="1"/>
</dbReference>
<dbReference type="GO" id="GO:0008419">
    <property type="term" value="F:RNA lariat debranching enzyme activity"/>
    <property type="evidence" value="ECO:0007669"/>
    <property type="project" value="TreeGrafter"/>
</dbReference>
<feature type="region of interest" description="Disordered" evidence="14">
    <location>
        <begin position="390"/>
        <end position="426"/>
    </location>
</feature>
<feature type="region of interest" description="Disordered" evidence="14">
    <location>
        <begin position="497"/>
        <end position="560"/>
    </location>
</feature>
<comment type="cofactor">
    <cofactor evidence="3">
        <name>Fe(2+)</name>
        <dbReference type="ChEBI" id="CHEBI:29033"/>
    </cofactor>
</comment>
<feature type="compositionally biased region" description="Basic and acidic residues" evidence="14">
    <location>
        <begin position="525"/>
        <end position="542"/>
    </location>
</feature>
<dbReference type="PANTHER" id="PTHR12849">
    <property type="entry name" value="RNA LARIAT DEBRANCHING ENZYME"/>
    <property type="match status" value="1"/>
</dbReference>
<dbReference type="Pfam" id="PF00149">
    <property type="entry name" value="Metallophos"/>
    <property type="match status" value="1"/>
</dbReference>
<evidence type="ECO:0000256" key="11">
    <source>
        <dbReference type="ARBA" id="ARBA00023211"/>
    </source>
</evidence>
<evidence type="ECO:0000256" key="1">
    <source>
        <dbReference type="ARBA" id="ARBA00001936"/>
    </source>
</evidence>
<keyword evidence="17" id="KW-1185">Reference proteome</keyword>
<evidence type="ECO:0000256" key="12">
    <source>
        <dbReference type="ARBA" id="ARBA00023242"/>
    </source>
</evidence>
<evidence type="ECO:0000259" key="15">
    <source>
        <dbReference type="SMART" id="SM01124"/>
    </source>
</evidence>
<dbReference type="Proteomes" id="UP000215335">
    <property type="component" value="Unassembled WGS sequence"/>
</dbReference>
<proteinExistence type="inferred from homology"/>
<gene>
    <name evidence="16" type="ORF">TSAR_016595</name>
</gene>
<feature type="compositionally biased region" description="Acidic residues" evidence="14">
    <location>
        <begin position="413"/>
        <end position="426"/>
    </location>
</feature>
<dbReference type="InterPro" id="IPR041816">
    <property type="entry name" value="Dbr1_N"/>
</dbReference>
<dbReference type="GO" id="GO:0005634">
    <property type="term" value="C:nucleus"/>
    <property type="evidence" value="ECO:0007669"/>
    <property type="project" value="UniProtKB-SubCell"/>
</dbReference>
<dbReference type="SMART" id="SM01124">
    <property type="entry name" value="DBR1"/>
    <property type="match status" value="1"/>
</dbReference>
<dbReference type="SUPFAM" id="SSF56300">
    <property type="entry name" value="Metallo-dependent phosphatases"/>
    <property type="match status" value="1"/>
</dbReference>
<accession>A0A232F1Y7</accession>
<dbReference type="FunFam" id="3.60.21.10:FF:000035">
    <property type="entry name" value="Lariat debranching enzyme"/>
    <property type="match status" value="1"/>
</dbReference>
<evidence type="ECO:0000256" key="4">
    <source>
        <dbReference type="ARBA" id="ARBA00004123"/>
    </source>
</evidence>
<dbReference type="InterPro" id="IPR029052">
    <property type="entry name" value="Metallo-depent_PP-like"/>
</dbReference>
<comment type="similarity">
    <text evidence="5">Belongs to the lariat debranching enzyme family.</text>
</comment>
<protein>
    <recommendedName>
        <fullName evidence="15">Lariat debranching enzyme C-terminal domain-containing protein</fullName>
    </recommendedName>
</protein>
<keyword evidence="8" id="KW-0378">Hydrolase</keyword>
<keyword evidence="12" id="KW-0539">Nucleus</keyword>
<dbReference type="PANTHER" id="PTHR12849:SF0">
    <property type="entry name" value="LARIAT DEBRANCHING ENZYME"/>
    <property type="match status" value="1"/>
</dbReference>
<evidence type="ECO:0000256" key="13">
    <source>
        <dbReference type="ARBA" id="ARBA00058627"/>
    </source>
</evidence>
<evidence type="ECO:0000313" key="17">
    <source>
        <dbReference type="Proteomes" id="UP000215335"/>
    </source>
</evidence>
<comment type="caution">
    <text evidence="16">The sequence shown here is derived from an EMBL/GenBank/DDBJ whole genome shotgun (WGS) entry which is preliminary data.</text>
</comment>
<evidence type="ECO:0000256" key="9">
    <source>
        <dbReference type="ARBA" id="ARBA00022833"/>
    </source>
</evidence>
<dbReference type="OrthoDB" id="407609at2759"/>
<comment type="function">
    <text evidence="13">Cleaves the 2'-5' phosphodiester linkage at the branch point of lariat intron pre-mRNAs after splicing and converts them into linear molecules that are subsequently degraded. It thereby facilitates ribonucleotide turnover.</text>
</comment>
<keyword evidence="6" id="KW-0507">mRNA processing</keyword>
<reference evidence="16 17" key="1">
    <citation type="journal article" date="2017" name="Curr. Biol.">
        <title>The Evolution of Venom by Co-option of Single-Copy Genes.</title>
        <authorList>
            <person name="Martinson E.O."/>
            <person name="Mrinalini"/>
            <person name="Kelkar Y.D."/>
            <person name="Chang C.H."/>
            <person name="Werren J.H."/>
        </authorList>
    </citation>
    <scope>NUCLEOTIDE SEQUENCE [LARGE SCALE GENOMIC DNA]</scope>
    <source>
        <strain evidence="16 17">Alberta</strain>
        <tissue evidence="16">Whole body</tissue>
    </source>
</reference>
<evidence type="ECO:0000256" key="2">
    <source>
        <dbReference type="ARBA" id="ARBA00001947"/>
    </source>
</evidence>
<dbReference type="Gene3D" id="3.60.21.10">
    <property type="match status" value="1"/>
</dbReference>
<keyword evidence="11" id="KW-0464">Manganese</keyword>
<name>A0A232F1Y7_9HYME</name>
<evidence type="ECO:0000256" key="6">
    <source>
        <dbReference type="ARBA" id="ARBA00022664"/>
    </source>
</evidence>
<keyword evidence="10" id="KW-0408">Iron</keyword>
<keyword evidence="7" id="KW-0479">Metal-binding</keyword>
<dbReference type="STRING" id="543379.A0A232F1Y7"/>
<dbReference type="GO" id="GO:0000398">
    <property type="term" value="P:mRNA splicing, via spliceosome"/>
    <property type="evidence" value="ECO:0007669"/>
    <property type="project" value="TreeGrafter"/>
</dbReference>
<evidence type="ECO:0000256" key="5">
    <source>
        <dbReference type="ARBA" id="ARBA00006045"/>
    </source>
</evidence>
<feature type="region of interest" description="Disordered" evidence="14">
    <location>
        <begin position="457"/>
        <end position="478"/>
    </location>
</feature>
<dbReference type="AlphaFoldDB" id="A0A232F1Y7"/>